<sequence>MYRVFLGAPTAKDVLQPNDNSVSYNWTTASSEPVPGRSPLPESYSQLPPPAATLEAASRRISLIYQNIIFHSTTEEDGDNENDQSFGDDRDSRGVFFIRASFYKRLRKRVDSTLITWDPTPSRNDRDRDFNTTTGESRPPANASTSRFQQTQFDTQYTRETQESQSYNYSDTSSIARFPQFHFSLHTLTTLSSLSAQAKLGKKGSMKVNMLLAVLEVEGPDTIRTKKGPDAGKEISILKMVLGDEEGNVCKLVAWREIAEVWGGVDNDSDSVGVKRGDVVLIQNVTATYEPNTSSSLSASPYLKSKLEICFRTMPYTHEDMRLRPDLRLGGMDACVRKVAAVVRWFEKMAGL</sequence>
<evidence type="ECO:0000313" key="3">
    <source>
        <dbReference type="EMBL" id="KAF5343428.1"/>
    </source>
</evidence>
<protein>
    <recommendedName>
        <fullName evidence="2">Shieldin complex subunit 2 first OB fold domain-containing protein</fullName>
    </recommendedName>
</protein>
<reference evidence="3 4" key="1">
    <citation type="journal article" date="2020" name="ISME J.">
        <title>Uncovering the hidden diversity of litter-decomposition mechanisms in mushroom-forming fungi.</title>
        <authorList>
            <person name="Floudas D."/>
            <person name="Bentzer J."/>
            <person name="Ahren D."/>
            <person name="Johansson T."/>
            <person name="Persson P."/>
            <person name="Tunlid A."/>
        </authorList>
    </citation>
    <scope>NUCLEOTIDE SEQUENCE [LARGE SCALE GENOMIC DNA]</scope>
    <source>
        <strain evidence="3 4">CBS 291.85</strain>
    </source>
</reference>
<name>A0A8H5CL12_9AGAR</name>
<gene>
    <name evidence="3" type="ORF">D9758_011850</name>
</gene>
<evidence type="ECO:0000259" key="2">
    <source>
        <dbReference type="Pfam" id="PF21669"/>
    </source>
</evidence>
<dbReference type="InterPro" id="IPR012340">
    <property type="entry name" value="NA-bd_OB-fold"/>
</dbReference>
<dbReference type="Gene3D" id="2.40.50.140">
    <property type="entry name" value="Nucleic acid-binding proteins"/>
    <property type="match status" value="1"/>
</dbReference>
<keyword evidence="4" id="KW-1185">Reference proteome</keyword>
<organism evidence="3 4">
    <name type="scientific">Tetrapyrgos nigripes</name>
    <dbReference type="NCBI Taxonomy" id="182062"/>
    <lineage>
        <taxon>Eukaryota</taxon>
        <taxon>Fungi</taxon>
        <taxon>Dikarya</taxon>
        <taxon>Basidiomycota</taxon>
        <taxon>Agaricomycotina</taxon>
        <taxon>Agaricomycetes</taxon>
        <taxon>Agaricomycetidae</taxon>
        <taxon>Agaricales</taxon>
        <taxon>Marasmiineae</taxon>
        <taxon>Marasmiaceae</taxon>
        <taxon>Tetrapyrgos</taxon>
    </lineage>
</organism>
<comment type="caution">
    <text evidence="3">The sequence shown here is derived from an EMBL/GenBank/DDBJ whole genome shotgun (WGS) entry which is preliminary data.</text>
</comment>
<feature type="region of interest" description="Disordered" evidence="1">
    <location>
        <begin position="116"/>
        <end position="152"/>
    </location>
</feature>
<proteinExistence type="predicted"/>
<evidence type="ECO:0000256" key="1">
    <source>
        <dbReference type="SAM" id="MobiDB-lite"/>
    </source>
</evidence>
<dbReference type="EMBL" id="JAACJM010000140">
    <property type="protein sequence ID" value="KAF5343428.1"/>
    <property type="molecule type" value="Genomic_DNA"/>
</dbReference>
<dbReference type="InterPro" id="IPR049507">
    <property type="entry name" value="SHLD2_OB1"/>
</dbReference>
<evidence type="ECO:0000313" key="4">
    <source>
        <dbReference type="Proteomes" id="UP000559256"/>
    </source>
</evidence>
<feature type="region of interest" description="Disordered" evidence="1">
    <location>
        <begin position="27"/>
        <end position="49"/>
    </location>
</feature>
<dbReference type="SUPFAM" id="SSF50249">
    <property type="entry name" value="Nucleic acid-binding proteins"/>
    <property type="match status" value="1"/>
</dbReference>
<feature type="compositionally biased region" description="Polar residues" evidence="1">
    <location>
        <begin position="131"/>
        <end position="152"/>
    </location>
</feature>
<dbReference type="Proteomes" id="UP000559256">
    <property type="component" value="Unassembled WGS sequence"/>
</dbReference>
<feature type="domain" description="Shieldin complex subunit 2 first OB fold" evidence="2">
    <location>
        <begin position="202"/>
        <end position="289"/>
    </location>
</feature>
<accession>A0A8H5CL12</accession>
<dbReference type="Pfam" id="PF21669">
    <property type="entry name" value="SHLD2_OB1"/>
    <property type="match status" value="1"/>
</dbReference>
<dbReference type="OrthoDB" id="2570580at2759"/>
<dbReference type="AlphaFoldDB" id="A0A8H5CL12"/>